<keyword evidence="1" id="KW-1133">Transmembrane helix</keyword>
<proteinExistence type="predicted"/>
<evidence type="ECO:0000313" key="3">
    <source>
        <dbReference type="Proteomes" id="UP001165042"/>
    </source>
</evidence>
<keyword evidence="1" id="KW-0812">Transmembrane</keyword>
<dbReference type="Proteomes" id="UP001165042">
    <property type="component" value="Unassembled WGS sequence"/>
</dbReference>
<keyword evidence="3" id="KW-1185">Reference proteome</keyword>
<feature type="transmembrane region" description="Helical" evidence="1">
    <location>
        <begin position="108"/>
        <end position="127"/>
    </location>
</feature>
<organism evidence="2 3">
    <name type="scientific">Actinokineospora globicatena</name>
    <dbReference type="NCBI Taxonomy" id="103729"/>
    <lineage>
        <taxon>Bacteria</taxon>
        <taxon>Bacillati</taxon>
        <taxon>Actinomycetota</taxon>
        <taxon>Actinomycetes</taxon>
        <taxon>Pseudonocardiales</taxon>
        <taxon>Pseudonocardiaceae</taxon>
        <taxon>Actinokineospora</taxon>
    </lineage>
</organism>
<name>A0A9W6V9X1_9PSEU</name>
<dbReference type="EMBL" id="BSSD01000007">
    <property type="protein sequence ID" value="GLW93737.1"/>
    <property type="molecule type" value="Genomic_DNA"/>
</dbReference>
<protein>
    <submittedName>
        <fullName evidence="2">Uncharacterized protein</fullName>
    </submittedName>
</protein>
<sequence length="191" mass="18725">MREAVLYCRSRGIPAAMATMVGAAIALAPVGRLTGSPGLSVAMSVLATAVAVGAASGGLTGADPDLDRTAAIAWLPRLTVHLVAIAALAAGLPLAIELLSPSGVDAEVLLRNAVGLAGLGSIGVGLLGASRGWVLPVAAASVALVALLSGTPGGLAMVFSWPVQPADVGTAWLISGTFAGCGWLALAKSQR</sequence>
<feature type="transmembrane region" description="Helical" evidence="1">
    <location>
        <begin position="12"/>
        <end position="30"/>
    </location>
</feature>
<feature type="transmembrane region" description="Helical" evidence="1">
    <location>
        <begin position="169"/>
        <end position="187"/>
    </location>
</feature>
<gene>
    <name evidence="2" type="ORF">Aglo03_45530</name>
</gene>
<dbReference type="AlphaFoldDB" id="A0A9W6V9X1"/>
<accession>A0A9W6V9X1</accession>
<feature type="transmembrane region" description="Helical" evidence="1">
    <location>
        <begin position="74"/>
        <end position="96"/>
    </location>
</feature>
<evidence type="ECO:0000313" key="2">
    <source>
        <dbReference type="EMBL" id="GLW93737.1"/>
    </source>
</evidence>
<feature type="transmembrane region" description="Helical" evidence="1">
    <location>
        <begin position="42"/>
        <end position="62"/>
    </location>
</feature>
<evidence type="ECO:0000256" key="1">
    <source>
        <dbReference type="SAM" id="Phobius"/>
    </source>
</evidence>
<comment type="caution">
    <text evidence="2">The sequence shown here is derived from an EMBL/GenBank/DDBJ whole genome shotgun (WGS) entry which is preliminary data.</text>
</comment>
<reference evidence="2" key="1">
    <citation type="submission" date="2023-02" db="EMBL/GenBank/DDBJ databases">
        <title>Actinokineospora globicatena NBRC 15670.</title>
        <authorList>
            <person name="Ichikawa N."/>
            <person name="Sato H."/>
            <person name="Tonouchi N."/>
        </authorList>
    </citation>
    <scope>NUCLEOTIDE SEQUENCE</scope>
    <source>
        <strain evidence="2">NBRC 15670</strain>
    </source>
</reference>
<keyword evidence="1" id="KW-0472">Membrane</keyword>
<feature type="transmembrane region" description="Helical" evidence="1">
    <location>
        <begin position="134"/>
        <end position="163"/>
    </location>
</feature>